<reference evidence="2" key="1">
    <citation type="submission" date="2023-06" db="EMBL/GenBank/DDBJ databases">
        <title>Genomic analysis of the entomopathogenic nematode Steinernema hermaphroditum.</title>
        <authorList>
            <person name="Schwarz E.M."/>
            <person name="Heppert J.K."/>
            <person name="Baniya A."/>
            <person name="Schwartz H.T."/>
            <person name="Tan C.-H."/>
            <person name="Antoshechkin I."/>
            <person name="Sternberg P.W."/>
            <person name="Goodrich-Blair H."/>
            <person name="Dillman A.R."/>
        </authorList>
    </citation>
    <scope>NUCLEOTIDE SEQUENCE</scope>
    <source>
        <strain evidence="2">PS9179</strain>
        <tissue evidence="2">Whole animal</tissue>
    </source>
</reference>
<name>A0AA39GUC3_9BILA</name>
<accession>A0AA39GUC3</accession>
<evidence type="ECO:0000313" key="2">
    <source>
        <dbReference type="EMBL" id="KAK0393314.1"/>
    </source>
</evidence>
<keyword evidence="3" id="KW-1185">Reference proteome</keyword>
<evidence type="ECO:0000256" key="1">
    <source>
        <dbReference type="SAM" id="MobiDB-lite"/>
    </source>
</evidence>
<evidence type="ECO:0000313" key="3">
    <source>
        <dbReference type="Proteomes" id="UP001175271"/>
    </source>
</evidence>
<dbReference type="AlphaFoldDB" id="A0AA39GUC3"/>
<protein>
    <submittedName>
        <fullName evidence="2">Uncharacterized protein</fullName>
    </submittedName>
</protein>
<sequence length="93" mass="10266">METARRARNSKKMLRLAAVARSRYSRLDSGQGLRRRGRPPPPPHHSGKRTIPPHLVLATSLTRILESNQMGGTGLVIVVQEGEKEENPECGCV</sequence>
<gene>
    <name evidence="2" type="ORF">QR680_000146</name>
</gene>
<dbReference type="Proteomes" id="UP001175271">
    <property type="component" value="Unassembled WGS sequence"/>
</dbReference>
<proteinExistence type="predicted"/>
<dbReference type="EMBL" id="JAUCMV010000005">
    <property type="protein sequence ID" value="KAK0393314.1"/>
    <property type="molecule type" value="Genomic_DNA"/>
</dbReference>
<comment type="caution">
    <text evidence="2">The sequence shown here is derived from an EMBL/GenBank/DDBJ whole genome shotgun (WGS) entry which is preliminary data.</text>
</comment>
<organism evidence="2 3">
    <name type="scientific">Steinernema hermaphroditum</name>
    <dbReference type="NCBI Taxonomy" id="289476"/>
    <lineage>
        <taxon>Eukaryota</taxon>
        <taxon>Metazoa</taxon>
        <taxon>Ecdysozoa</taxon>
        <taxon>Nematoda</taxon>
        <taxon>Chromadorea</taxon>
        <taxon>Rhabditida</taxon>
        <taxon>Tylenchina</taxon>
        <taxon>Panagrolaimomorpha</taxon>
        <taxon>Strongyloidoidea</taxon>
        <taxon>Steinernematidae</taxon>
        <taxon>Steinernema</taxon>
    </lineage>
</organism>
<feature type="region of interest" description="Disordered" evidence="1">
    <location>
        <begin position="22"/>
        <end position="53"/>
    </location>
</feature>